<sequence length="441" mass="49161">MQVDELHQGFITGTALPAALNATVASAPQPACSRLPGVAGGLLQHNGRNLFLTGVNLGDVQFLPFEGNQYGLTADALRSVLDQAFAEIAATGANSVRFWLHIDGRRSPSWGYDQATGQPMVLGLPSGFMADLKWLLSTAYQQHGLLLSISLWSHDVLAVRRLNPEPHRTRAILMMSNNRATDAYIGNALLPMIKGLQERMQPGGPRFLDAVVAFEVLNEPEGMSHFWRLYKNYHYNMSWGNYSWGSKSWPCLSHPSRSSNASLHKDSKGGLTARYRGWHFTLDDGEFNNLMYHDVIDNYPSEWDFLKRQIADLKLLTTQQVPHTKLLRFVNRVAGAIKRAAPGTKVTVGAHSMPYNSDVAIPNLKKGRSDYGSAPFNYWKDSVLVAAGGDPQGVLDFYSVHGYPIWACMMPRSARHSKCRASKQCLYRRQHILMFKASRVD</sequence>
<organism evidence="1 2">
    <name type="scientific">Tetradesmus obliquus</name>
    <name type="common">Green alga</name>
    <name type="synonym">Acutodesmus obliquus</name>
    <dbReference type="NCBI Taxonomy" id="3088"/>
    <lineage>
        <taxon>Eukaryota</taxon>
        <taxon>Viridiplantae</taxon>
        <taxon>Chlorophyta</taxon>
        <taxon>core chlorophytes</taxon>
        <taxon>Chlorophyceae</taxon>
        <taxon>CS clade</taxon>
        <taxon>Sphaeropleales</taxon>
        <taxon>Scenedesmaceae</taxon>
        <taxon>Tetradesmus</taxon>
    </lineage>
</organism>
<dbReference type="PANTHER" id="PTHR37398">
    <property type="entry name" value="ENDO-BETA-1,4-MANNANASE"/>
    <property type="match status" value="1"/>
</dbReference>
<accession>A0ABY8U8T8</accession>
<gene>
    <name evidence="1" type="ORF">OEZ85_012780</name>
</gene>
<dbReference type="SUPFAM" id="SSF51445">
    <property type="entry name" value="(Trans)glycosidases"/>
    <property type="match status" value="1"/>
</dbReference>
<evidence type="ECO:0008006" key="3">
    <source>
        <dbReference type="Google" id="ProtNLM"/>
    </source>
</evidence>
<evidence type="ECO:0000313" key="1">
    <source>
        <dbReference type="EMBL" id="WIA16053.1"/>
    </source>
</evidence>
<dbReference type="PANTHER" id="PTHR37398:SF3">
    <property type="entry name" value="GLYCOSIDE HYDROLASE FAMILY 5 DOMAIN-CONTAINING PROTEIN"/>
    <property type="match status" value="1"/>
</dbReference>
<evidence type="ECO:0000313" key="2">
    <source>
        <dbReference type="Proteomes" id="UP001244341"/>
    </source>
</evidence>
<dbReference type="Gene3D" id="3.20.20.80">
    <property type="entry name" value="Glycosidases"/>
    <property type="match status" value="1"/>
</dbReference>
<dbReference type="InterPro" id="IPR017853">
    <property type="entry name" value="GH"/>
</dbReference>
<proteinExistence type="predicted"/>
<protein>
    <recommendedName>
        <fullName evidence="3">Glycoside hydrolase family 5 domain-containing protein</fullName>
    </recommendedName>
</protein>
<keyword evidence="2" id="KW-1185">Reference proteome</keyword>
<dbReference type="EMBL" id="CP126214">
    <property type="protein sequence ID" value="WIA16053.1"/>
    <property type="molecule type" value="Genomic_DNA"/>
</dbReference>
<dbReference type="Proteomes" id="UP001244341">
    <property type="component" value="Chromosome 7b"/>
</dbReference>
<name>A0ABY8U8T8_TETOB</name>
<reference evidence="1 2" key="1">
    <citation type="submission" date="2023-05" db="EMBL/GenBank/DDBJ databases">
        <title>A 100% complete, gapless, phased diploid assembly of the Scenedesmus obliquus UTEX 3031 genome.</title>
        <authorList>
            <person name="Biondi T.C."/>
            <person name="Hanschen E.R."/>
            <person name="Kwon T."/>
            <person name="Eng W."/>
            <person name="Kruse C.P.S."/>
            <person name="Koehler S.I."/>
            <person name="Kunde Y."/>
            <person name="Gleasner C.D."/>
            <person name="You Mak K.T."/>
            <person name="Polle J."/>
            <person name="Hovde B.T."/>
            <person name="Starkenburg S.R."/>
        </authorList>
    </citation>
    <scope>NUCLEOTIDE SEQUENCE [LARGE SCALE GENOMIC DNA]</scope>
    <source>
        <strain evidence="1 2">DOE0152z</strain>
    </source>
</reference>